<organism evidence="5 6">
    <name type="scientific">Candidatus Nomurabacteria bacterium RIFCSPHIGHO2_01_FULL_42_16</name>
    <dbReference type="NCBI Taxonomy" id="1801743"/>
    <lineage>
        <taxon>Bacteria</taxon>
        <taxon>Candidatus Nomuraibacteriota</taxon>
    </lineage>
</organism>
<dbReference type="InterPro" id="IPR015168">
    <property type="entry name" value="SsuA/THI5"/>
</dbReference>
<reference evidence="5 6" key="1">
    <citation type="journal article" date="2016" name="Nat. Commun.">
        <title>Thousands of microbial genomes shed light on interconnected biogeochemical processes in an aquifer system.</title>
        <authorList>
            <person name="Anantharaman K."/>
            <person name="Brown C.T."/>
            <person name="Hug L.A."/>
            <person name="Sharon I."/>
            <person name="Castelle C.J."/>
            <person name="Probst A.J."/>
            <person name="Thomas B.C."/>
            <person name="Singh A."/>
            <person name="Wilkins M.J."/>
            <person name="Karaoz U."/>
            <person name="Brodie E.L."/>
            <person name="Williams K.H."/>
            <person name="Hubbard S.S."/>
            <person name="Banfield J.F."/>
        </authorList>
    </citation>
    <scope>NUCLEOTIDE SEQUENCE [LARGE SCALE GENOMIC DNA]</scope>
</reference>
<feature type="domain" description="SsuA/THI5-like" evidence="4">
    <location>
        <begin position="51"/>
        <end position="259"/>
    </location>
</feature>
<comment type="similarity">
    <text evidence="2">Belongs to the bacterial solute-binding protein SsuA/TauA family.</text>
</comment>
<evidence type="ECO:0000313" key="5">
    <source>
        <dbReference type="EMBL" id="OGI69666.1"/>
    </source>
</evidence>
<accession>A0A1F6VJD6</accession>
<dbReference type="STRING" id="1801743.A2824_03045"/>
<dbReference type="Proteomes" id="UP000178059">
    <property type="component" value="Unassembled WGS sequence"/>
</dbReference>
<dbReference type="Pfam" id="PF09084">
    <property type="entry name" value="NMT1"/>
    <property type="match status" value="1"/>
</dbReference>
<dbReference type="Gene3D" id="3.40.190.10">
    <property type="entry name" value="Periplasmic binding protein-like II"/>
    <property type="match status" value="2"/>
</dbReference>
<dbReference type="PANTHER" id="PTHR30024:SF47">
    <property type="entry name" value="TAURINE-BINDING PERIPLASMIC PROTEIN"/>
    <property type="match status" value="1"/>
</dbReference>
<evidence type="ECO:0000313" key="6">
    <source>
        <dbReference type="Proteomes" id="UP000178059"/>
    </source>
</evidence>
<dbReference type="EMBL" id="MFTT01000021">
    <property type="protein sequence ID" value="OGI69666.1"/>
    <property type="molecule type" value="Genomic_DNA"/>
</dbReference>
<dbReference type="AlphaFoldDB" id="A0A1F6VJD6"/>
<protein>
    <recommendedName>
        <fullName evidence="4">SsuA/THI5-like domain-containing protein</fullName>
    </recommendedName>
</protein>
<name>A0A1F6VJD6_9BACT</name>
<evidence type="ECO:0000259" key="4">
    <source>
        <dbReference type="Pfam" id="PF09084"/>
    </source>
</evidence>
<dbReference type="SUPFAM" id="SSF53850">
    <property type="entry name" value="Periplasmic binding protein-like II"/>
    <property type="match status" value="1"/>
</dbReference>
<comment type="caution">
    <text evidence="5">The sequence shown here is derived from an EMBL/GenBank/DDBJ whole genome shotgun (WGS) entry which is preliminary data.</text>
</comment>
<comment type="subcellular location">
    <subcellularLocation>
        <location evidence="1">Periplasm</location>
    </subcellularLocation>
</comment>
<dbReference type="GO" id="GO:0042597">
    <property type="term" value="C:periplasmic space"/>
    <property type="evidence" value="ECO:0007669"/>
    <property type="project" value="UniProtKB-SubCell"/>
</dbReference>
<evidence type="ECO:0000256" key="3">
    <source>
        <dbReference type="ARBA" id="ARBA00022729"/>
    </source>
</evidence>
<sequence>MQEIHKKKLISLSIILILFVLGFLFFLYTGLSKAEDLPPSKKVVIGYVDWPGYVGLFIAHNLGFFREAGLEVDLQKYDSLKNLSVDYSAGKLDGRTNLTLDAIHEAYDGVRHKIVAVINYSLGADMIIGRKNIKSIKDLKGKKVAYDAKALEEFFLNQALDEYGLKLKDVQSVLVPVGERTELIKAGIVDAVVTYEPHASKILDSSAYRVIYSSADAPGFIVDVWTFKTEFIKEHEETVRLFLEAYFRGVDFYKKNQKEGEMILAKQFDIKMEEATAGLLGVHILDSAENKTAFTFASKIESIFGNLRIVNKFLLSNHIDDHIRHEDKDLSAIDTDYLIDRRFLR</sequence>
<dbReference type="PANTHER" id="PTHR30024">
    <property type="entry name" value="ALIPHATIC SULFONATES-BINDING PROTEIN-RELATED"/>
    <property type="match status" value="1"/>
</dbReference>
<evidence type="ECO:0000256" key="1">
    <source>
        <dbReference type="ARBA" id="ARBA00004418"/>
    </source>
</evidence>
<proteinExistence type="inferred from homology"/>
<evidence type="ECO:0000256" key="2">
    <source>
        <dbReference type="ARBA" id="ARBA00010742"/>
    </source>
</evidence>
<keyword evidence="3" id="KW-0732">Signal</keyword>
<gene>
    <name evidence="5" type="ORF">A2824_03045</name>
</gene>